<evidence type="ECO:0000313" key="5">
    <source>
        <dbReference type="EMBL" id="CAG8500053.1"/>
    </source>
</evidence>
<keyword evidence="3" id="KW-0472">Membrane</keyword>
<feature type="compositionally biased region" description="Polar residues" evidence="2">
    <location>
        <begin position="797"/>
        <end position="853"/>
    </location>
</feature>
<reference evidence="5" key="1">
    <citation type="submission" date="2021-06" db="EMBL/GenBank/DDBJ databases">
        <authorList>
            <person name="Kallberg Y."/>
            <person name="Tangrot J."/>
            <person name="Rosling A."/>
        </authorList>
    </citation>
    <scope>NUCLEOTIDE SEQUENCE</scope>
    <source>
        <strain evidence="5">BR232B</strain>
    </source>
</reference>
<keyword evidence="3" id="KW-1133">Transmembrane helix</keyword>
<dbReference type="GO" id="GO:0007166">
    <property type="term" value="P:cell surface receptor signaling pathway"/>
    <property type="evidence" value="ECO:0007669"/>
    <property type="project" value="InterPro"/>
</dbReference>
<dbReference type="PANTHER" id="PTHR31787">
    <property type="entry name" value="G-PROTEIN-COUPLED RECEPTOR GPCR FAMILY PROTEIN"/>
    <property type="match status" value="1"/>
</dbReference>
<dbReference type="InterPro" id="IPR000539">
    <property type="entry name" value="Frizzled/Smoothened_7TM"/>
</dbReference>
<feature type="transmembrane region" description="Helical" evidence="3">
    <location>
        <begin position="592"/>
        <end position="612"/>
    </location>
</feature>
<feature type="compositionally biased region" description="Polar residues" evidence="2">
    <location>
        <begin position="898"/>
        <end position="927"/>
    </location>
</feature>
<feature type="compositionally biased region" description="Pro residues" evidence="2">
    <location>
        <begin position="735"/>
        <end position="748"/>
    </location>
</feature>
<gene>
    <name evidence="5" type="ORF">PBRASI_LOCUS2559</name>
</gene>
<feature type="domain" description="Frizzled/Smoothened 7TM" evidence="4">
    <location>
        <begin position="430"/>
        <end position="689"/>
    </location>
</feature>
<feature type="transmembrane region" description="Helical" evidence="3">
    <location>
        <begin position="496"/>
        <end position="514"/>
    </location>
</feature>
<dbReference type="Gene3D" id="1.20.1070.10">
    <property type="entry name" value="Rhodopsin 7-helix transmembrane proteins"/>
    <property type="match status" value="1"/>
</dbReference>
<dbReference type="OrthoDB" id="2428114at2759"/>
<dbReference type="AlphaFoldDB" id="A0A9N9EZD9"/>
<proteinExistence type="predicted"/>
<protein>
    <submittedName>
        <fullName evidence="5">9656_t:CDS:1</fullName>
    </submittedName>
</protein>
<feature type="transmembrane region" description="Helical" evidence="3">
    <location>
        <begin position="534"/>
        <end position="555"/>
    </location>
</feature>
<dbReference type="SUPFAM" id="SSF52047">
    <property type="entry name" value="RNI-like"/>
    <property type="match status" value="1"/>
</dbReference>
<keyword evidence="3" id="KW-0812">Transmembrane</keyword>
<dbReference type="GO" id="GO:0016020">
    <property type="term" value="C:membrane"/>
    <property type="evidence" value="ECO:0007669"/>
    <property type="project" value="InterPro"/>
</dbReference>
<dbReference type="InterPro" id="IPR050949">
    <property type="entry name" value="GPCR_Fz/Smo-like"/>
</dbReference>
<keyword evidence="6" id="KW-1185">Reference proteome</keyword>
<evidence type="ECO:0000259" key="4">
    <source>
        <dbReference type="Pfam" id="PF01534"/>
    </source>
</evidence>
<feature type="transmembrane region" description="Helical" evidence="3">
    <location>
        <begin position="464"/>
        <end position="484"/>
    </location>
</feature>
<feature type="region of interest" description="Disordered" evidence="2">
    <location>
        <begin position="1"/>
        <end position="23"/>
    </location>
</feature>
<feature type="region of interest" description="Disordered" evidence="2">
    <location>
        <begin position="766"/>
        <end position="943"/>
    </location>
</feature>
<feature type="non-terminal residue" evidence="5">
    <location>
        <position position="1"/>
    </location>
</feature>
<organism evidence="5 6">
    <name type="scientific">Paraglomus brasilianum</name>
    <dbReference type="NCBI Taxonomy" id="144538"/>
    <lineage>
        <taxon>Eukaryota</taxon>
        <taxon>Fungi</taxon>
        <taxon>Fungi incertae sedis</taxon>
        <taxon>Mucoromycota</taxon>
        <taxon>Glomeromycotina</taxon>
        <taxon>Glomeromycetes</taxon>
        <taxon>Paraglomerales</taxon>
        <taxon>Paraglomeraceae</taxon>
        <taxon>Paraglomus</taxon>
    </lineage>
</organism>
<dbReference type="Pfam" id="PF01534">
    <property type="entry name" value="Frizzled"/>
    <property type="match status" value="1"/>
</dbReference>
<comment type="caution">
    <text evidence="5">The sequence shown here is derived from an EMBL/GenBank/DDBJ whole genome shotgun (WGS) entry which is preliminary data.</text>
</comment>
<feature type="region of interest" description="Disordered" evidence="2">
    <location>
        <begin position="708"/>
        <end position="753"/>
    </location>
</feature>
<feature type="compositionally biased region" description="Polar residues" evidence="2">
    <location>
        <begin position="861"/>
        <end position="890"/>
    </location>
</feature>
<feature type="compositionally biased region" description="Basic and acidic residues" evidence="2">
    <location>
        <begin position="717"/>
        <end position="726"/>
    </location>
</feature>
<evidence type="ECO:0000256" key="1">
    <source>
        <dbReference type="ARBA" id="ARBA00023170"/>
    </source>
</evidence>
<dbReference type="EMBL" id="CAJVPI010000203">
    <property type="protein sequence ID" value="CAG8500053.1"/>
    <property type="molecule type" value="Genomic_DNA"/>
</dbReference>
<dbReference type="PANTHER" id="PTHR31787:SF3">
    <property type="entry name" value="FRIZZLED AND SMOOTHENED-LIKE PROTEIN H"/>
    <property type="match status" value="1"/>
</dbReference>
<dbReference type="Proteomes" id="UP000789739">
    <property type="component" value="Unassembled WGS sequence"/>
</dbReference>
<sequence>MAKKKKRSNRLLPRLTSNEQATSRNSFSIPSSIIYNILSHLPPLSPSTLPTLRSCLLINHSWCETALRTFWEQPFYYTQSYKIVEKYLEWVGDEEWERLATIGLVKPRFQKVNNSLSRKKWIDYPSLIKHLDYVAMLDASHNYIDRFVSVADESSSIPSPVSVLMQCIFTLFLNHGVRLESLSMDTHSRDVYDIEFDNEYMILAVREYDELVENLKRVEIKTGFNKERLFLWLARNCRELTHVDINMLRVRTYATQQNWDENASLFTFLKSQQYITHFHLSNFDSDTSEMDLISPAISGFSNELSSLVFTDVDFRGCGPLDSIAECDNLRRLWFENVDNLSEEMVDPIVYKEWTGLKDVVASGGVCGRILEWIDDRKTIGENMGCGEFGHGEGNLRSTNEIGTKNNPVIKKILLPFALSVLLFSAADFFSVDQESTQCVNDIEQATIHDNKRCAAQAFFELSGAYAVALWASILIINLHMLSVWRSDFVMRNIKYFHVPVWIMVFLAAFLPMVLNEVDSGGFCFISQKASPIFFYILSFIFPVCLLHLVTLAYMAKVSSRANRGQKDGRMSFSETQVLFVHIKHIIRVQWRAFMGAAFMLVVYVTDVFYFIFRTRAVVITQDSNWIPEWAECLRETNGDQNYCAPYAKVPSFVLQVIALTLNRSVGVVIFLIFAAKKSVFKEWIQLLTRKSGENSIVRLSSVSDVHGSRKSSIAKRSRIEDPERGQSKGMKKSPESPPSSIPASPPLSSPTSTPSNFVLFPPKLYLPPPPPFDPPTSLSPRPRKAYSPVQYIGDSSLIASQPSIMQVSDVTSTEVQSTDMQVSSPAQNDDTTSSNASQPSISQLSDVPSTEVQYTDIRISSPAQNDDTTSSNASQPSISQLSDVPSTEVQYTDIRISSPAQNDDTTSSNASQPSISQLSDVPSTEVQYTDIRISSPAQNDDTT</sequence>
<evidence type="ECO:0000256" key="2">
    <source>
        <dbReference type="SAM" id="MobiDB-lite"/>
    </source>
</evidence>
<feature type="transmembrane region" description="Helical" evidence="3">
    <location>
        <begin position="412"/>
        <end position="431"/>
    </location>
</feature>
<feature type="transmembrane region" description="Helical" evidence="3">
    <location>
        <begin position="652"/>
        <end position="675"/>
    </location>
</feature>
<accession>A0A9N9EZD9</accession>
<evidence type="ECO:0000313" key="6">
    <source>
        <dbReference type="Proteomes" id="UP000789739"/>
    </source>
</evidence>
<evidence type="ECO:0000256" key="3">
    <source>
        <dbReference type="SAM" id="Phobius"/>
    </source>
</evidence>
<name>A0A9N9EZD9_9GLOM</name>
<keyword evidence="1" id="KW-0675">Receptor</keyword>